<gene>
    <name evidence="9" type="primary">acrA</name>
    <name evidence="9" type="ORF">GCM10008964_22510</name>
</gene>
<dbReference type="SUPFAM" id="SSF111369">
    <property type="entry name" value="HlyD-like secretion proteins"/>
    <property type="match status" value="1"/>
</dbReference>
<dbReference type="Gene3D" id="2.40.420.20">
    <property type="match status" value="1"/>
</dbReference>
<feature type="compositionally biased region" description="Low complexity" evidence="3">
    <location>
        <begin position="390"/>
        <end position="411"/>
    </location>
</feature>
<comment type="subcellular location">
    <subcellularLocation>
        <location evidence="1">Cell inner membrane</location>
        <topology evidence="1">Lipid-anchor</topology>
    </subcellularLocation>
</comment>
<dbReference type="Gene3D" id="2.40.30.170">
    <property type="match status" value="1"/>
</dbReference>
<evidence type="ECO:0000313" key="9">
    <source>
        <dbReference type="EMBL" id="GAA0230877.1"/>
    </source>
</evidence>
<feature type="compositionally biased region" description="Polar residues" evidence="3">
    <location>
        <begin position="422"/>
        <end position="431"/>
    </location>
</feature>
<evidence type="ECO:0000256" key="3">
    <source>
        <dbReference type="SAM" id="MobiDB-lite"/>
    </source>
</evidence>
<dbReference type="Gene3D" id="2.40.50.100">
    <property type="match status" value="1"/>
</dbReference>
<dbReference type="Pfam" id="PF25917">
    <property type="entry name" value="BSH_RND"/>
    <property type="match status" value="1"/>
</dbReference>
<accession>A0ABP3DEX7</accession>
<feature type="domain" description="Multidrug resistance protein MdtA-like barrel-sandwich hybrid" evidence="6">
    <location>
        <begin position="70"/>
        <end position="211"/>
    </location>
</feature>
<keyword evidence="10" id="KW-1185">Reference proteome</keyword>
<dbReference type="Proteomes" id="UP001501476">
    <property type="component" value="Unassembled WGS sequence"/>
</dbReference>
<feature type="domain" description="Multidrug resistance protein MdtA-like C-terminal permuted SH3" evidence="8">
    <location>
        <begin position="312"/>
        <end position="370"/>
    </location>
</feature>
<organism evidence="9 10">
    <name type="scientific">Methylophaga marina</name>
    <dbReference type="NCBI Taxonomy" id="45495"/>
    <lineage>
        <taxon>Bacteria</taxon>
        <taxon>Pseudomonadati</taxon>
        <taxon>Pseudomonadota</taxon>
        <taxon>Gammaproteobacteria</taxon>
        <taxon>Thiotrichales</taxon>
        <taxon>Piscirickettsiaceae</taxon>
        <taxon>Methylophaga</taxon>
    </lineage>
</organism>
<evidence type="ECO:0000256" key="2">
    <source>
        <dbReference type="ARBA" id="ARBA00009477"/>
    </source>
</evidence>
<dbReference type="InterPro" id="IPR006143">
    <property type="entry name" value="RND_pump_MFP"/>
</dbReference>
<evidence type="ECO:0000259" key="5">
    <source>
        <dbReference type="Pfam" id="PF25876"/>
    </source>
</evidence>
<dbReference type="EMBL" id="BAAADG010000018">
    <property type="protein sequence ID" value="GAA0230877.1"/>
    <property type="molecule type" value="Genomic_DNA"/>
</dbReference>
<feature type="chain" id="PRO_5046612324" evidence="4">
    <location>
        <begin position="20"/>
        <end position="431"/>
    </location>
</feature>
<dbReference type="InterPro" id="IPR058625">
    <property type="entry name" value="MdtA-like_BSH"/>
</dbReference>
<dbReference type="InterPro" id="IPR058626">
    <property type="entry name" value="MdtA-like_b-barrel"/>
</dbReference>
<evidence type="ECO:0000313" key="10">
    <source>
        <dbReference type="Proteomes" id="UP001501476"/>
    </source>
</evidence>
<dbReference type="InterPro" id="IPR058627">
    <property type="entry name" value="MdtA-like_C"/>
</dbReference>
<evidence type="ECO:0000256" key="1">
    <source>
        <dbReference type="ARBA" id="ARBA00004519"/>
    </source>
</evidence>
<dbReference type="NCBIfam" id="TIGR01730">
    <property type="entry name" value="RND_mfp"/>
    <property type="match status" value="1"/>
</dbReference>
<dbReference type="Gene3D" id="1.10.287.470">
    <property type="entry name" value="Helix hairpin bin"/>
    <property type="match status" value="1"/>
</dbReference>
<sequence>MNIMPLFIIFFALTLSLSACDGQGEDKKNEGAAKQGAKSQQAVDVGFIEIKLIPVNRSDELPGRVVSYQVAEIRPQVSGIIQSRLFKEGSFVEEGQQLYQIDPARYEADYKMAMANLQDAKAREKNAELLVNRYKLLIPSNAVSHREYDDALASHEQAKAAVSLAEAEVKNAKINLDYTRVYAPISGYISPSSITKGALVTSQQEMPLATVRQLNPVYVDLSQSVEEVRDLQERLSALRLNKASKAEYEVSLYIGNSKQLYPHKGTLDATDFSVGMQTGAIRLRSVFENPNTILLPGMFVWASVEELGRTKAIVIPQKSVIIGAEGKKSVWLIDADNKASKHPVEIGTAYGNNWIVLNGLETGDRLIVEGTMMLRPGATVKPQQMEAELSDISPDIAPDSSENASSSATNEHTPSDKAAQKEGQQNMSEDR</sequence>
<feature type="domain" description="Multidrug resistance protein MdtA-like alpha-helical hairpin" evidence="5">
    <location>
        <begin position="110"/>
        <end position="179"/>
    </location>
</feature>
<dbReference type="InterPro" id="IPR058624">
    <property type="entry name" value="MdtA-like_HH"/>
</dbReference>
<name>A0ABP3DEX7_9GAMM</name>
<dbReference type="PANTHER" id="PTHR30158">
    <property type="entry name" value="ACRA/E-RELATED COMPONENT OF DRUG EFFLUX TRANSPORTER"/>
    <property type="match status" value="1"/>
</dbReference>
<proteinExistence type="inferred from homology"/>
<keyword evidence="4" id="KW-0732">Signal</keyword>
<evidence type="ECO:0000256" key="4">
    <source>
        <dbReference type="SAM" id="SignalP"/>
    </source>
</evidence>
<feature type="region of interest" description="Disordered" evidence="3">
    <location>
        <begin position="383"/>
        <end position="431"/>
    </location>
</feature>
<protein>
    <submittedName>
        <fullName evidence="9">Multidrug efflux RND transporter periplasmic adaptor subunit AcrA</fullName>
    </submittedName>
</protein>
<feature type="signal peptide" evidence="4">
    <location>
        <begin position="1"/>
        <end position="19"/>
    </location>
</feature>
<comment type="similarity">
    <text evidence="2">Belongs to the membrane fusion protein (MFP) (TC 8.A.1) family.</text>
</comment>
<dbReference type="Pfam" id="PF25944">
    <property type="entry name" value="Beta-barrel_RND"/>
    <property type="match status" value="1"/>
</dbReference>
<feature type="domain" description="Multidrug resistance protein MdtA-like beta-barrel" evidence="7">
    <location>
        <begin position="216"/>
        <end position="305"/>
    </location>
</feature>
<evidence type="ECO:0000259" key="6">
    <source>
        <dbReference type="Pfam" id="PF25917"/>
    </source>
</evidence>
<reference evidence="10" key="1">
    <citation type="journal article" date="2019" name="Int. J. Syst. Evol. Microbiol.">
        <title>The Global Catalogue of Microorganisms (GCM) 10K type strain sequencing project: providing services to taxonomists for standard genome sequencing and annotation.</title>
        <authorList>
            <consortium name="The Broad Institute Genomics Platform"/>
            <consortium name="The Broad Institute Genome Sequencing Center for Infectious Disease"/>
            <person name="Wu L."/>
            <person name="Ma J."/>
        </authorList>
    </citation>
    <scope>NUCLEOTIDE SEQUENCE [LARGE SCALE GENOMIC DNA]</scope>
    <source>
        <strain evidence="10">JCM 6886</strain>
    </source>
</reference>
<evidence type="ECO:0000259" key="8">
    <source>
        <dbReference type="Pfam" id="PF25967"/>
    </source>
</evidence>
<dbReference type="Pfam" id="PF25876">
    <property type="entry name" value="HH_MFP_RND"/>
    <property type="match status" value="1"/>
</dbReference>
<evidence type="ECO:0000259" key="7">
    <source>
        <dbReference type="Pfam" id="PF25944"/>
    </source>
</evidence>
<dbReference type="Pfam" id="PF25967">
    <property type="entry name" value="RND-MFP_C"/>
    <property type="match status" value="1"/>
</dbReference>
<dbReference type="PANTHER" id="PTHR30158:SF3">
    <property type="entry name" value="MULTIDRUG EFFLUX PUMP SUBUNIT ACRA-RELATED"/>
    <property type="match status" value="1"/>
</dbReference>
<comment type="caution">
    <text evidence="9">The sequence shown here is derived from an EMBL/GenBank/DDBJ whole genome shotgun (WGS) entry which is preliminary data.</text>
</comment>